<dbReference type="InterPro" id="IPR050117">
    <property type="entry name" value="MAPK"/>
</dbReference>
<keyword evidence="2" id="KW-0067">ATP-binding</keyword>
<name>A7S7S4_NEMVE</name>
<keyword evidence="1" id="KW-0547">Nucleotide-binding</keyword>
<accession>A7S7S4</accession>
<dbReference type="EMBL" id="DS469594">
    <property type="protein sequence ID" value="EDO40290.1"/>
    <property type="molecule type" value="Genomic_DNA"/>
</dbReference>
<dbReference type="PROSITE" id="PS00108">
    <property type="entry name" value="PROTEIN_KINASE_ST"/>
    <property type="match status" value="1"/>
</dbReference>
<organism evidence="4 5">
    <name type="scientific">Nematostella vectensis</name>
    <name type="common">Starlet sea anemone</name>
    <dbReference type="NCBI Taxonomy" id="45351"/>
    <lineage>
        <taxon>Eukaryota</taxon>
        <taxon>Metazoa</taxon>
        <taxon>Cnidaria</taxon>
        <taxon>Anthozoa</taxon>
        <taxon>Hexacorallia</taxon>
        <taxon>Actiniaria</taxon>
        <taxon>Edwardsiidae</taxon>
        <taxon>Nematostella</taxon>
    </lineage>
</organism>
<dbReference type="SMART" id="SM00220">
    <property type="entry name" value="S_TKc"/>
    <property type="match status" value="1"/>
</dbReference>
<dbReference type="HOGENOM" id="CLU_000288_181_1_1"/>
<dbReference type="Gene3D" id="3.30.200.20">
    <property type="entry name" value="Phosphorylase Kinase, domain 1"/>
    <property type="match status" value="1"/>
</dbReference>
<evidence type="ECO:0000259" key="3">
    <source>
        <dbReference type="PROSITE" id="PS50011"/>
    </source>
</evidence>
<dbReference type="InterPro" id="IPR011009">
    <property type="entry name" value="Kinase-like_dom_sf"/>
</dbReference>
<evidence type="ECO:0000313" key="4">
    <source>
        <dbReference type="EMBL" id="EDO40290.1"/>
    </source>
</evidence>
<dbReference type="InterPro" id="IPR008271">
    <property type="entry name" value="Ser/Thr_kinase_AS"/>
</dbReference>
<dbReference type="OMA" id="FHFPFKK"/>
<keyword evidence="5" id="KW-1185">Reference proteome</keyword>
<reference evidence="4 5" key="1">
    <citation type="journal article" date="2007" name="Science">
        <title>Sea anemone genome reveals ancestral eumetazoan gene repertoire and genomic organization.</title>
        <authorList>
            <person name="Putnam N.H."/>
            <person name="Srivastava M."/>
            <person name="Hellsten U."/>
            <person name="Dirks B."/>
            <person name="Chapman J."/>
            <person name="Salamov A."/>
            <person name="Terry A."/>
            <person name="Shapiro H."/>
            <person name="Lindquist E."/>
            <person name="Kapitonov V.V."/>
            <person name="Jurka J."/>
            <person name="Genikhovich G."/>
            <person name="Grigoriev I.V."/>
            <person name="Lucas S.M."/>
            <person name="Steele R.E."/>
            <person name="Finnerty J.R."/>
            <person name="Technau U."/>
            <person name="Martindale M.Q."/>
            <person name="Rokhsar D.S."/>
        </authorList>
    </citation>
    <scope>NUCLEOTIDE SEQUENCE [LARGE SCALE GENOMIC DNA]</scope>
    <source>
        <strain evidence="5">CH2 X CH6</strain>
    </source>
</reference>
<dbReference type="GO" id="GO:0035556">
    <property type="term" value="P:intracellular signal transduction"/>
    <property type="evidence" value="ECO:0000318"/>
    <property type="project" value="GO_Central"/>
</dbReference>
<evidence type="ECO:0000313" key="5">
    <source>
        <dbReference type="Proteomes" id="UP000001593"/>
    </source>
</evidence>
<dbReference type="OrthoDB" id="2158884at2759"/>
<dbReference type="PROSITE" id="PS50011">
    <property type="entry name" value="PROTEIN_KINASE_DOM"/>
    <property type="match status" value="1"/>
</dbReference>
<dbReference type="InParanoid" id="A7S7S4"/>
<dbReference type="Proteomes" id="UP000001593">
    <property type="component" value="Unassembled WGS sequence"/>
</dbReference>
<dbReference type="KEGG" id="nve:5511951"/>
<dbReference type="SUPFAM" id="SSF56112">
    <property type="entry name" value="Protein kinase-like (PK-like)"/>
    <property type="match status" value="1"/>
</dbReference>
<dbReference type="Gene3D" id="1.10.510.10">
    <property type="entry name" value="Transferase(Phosphotransferase) domain 1"/>
    <property type="match status" value="1"/>
</dbReference>
<feature type="non-terminal residue" evidence="4">
    <location>
        <position position="288"/>
    </location>
</feature>
<feature type="domain" description="Protein kinase" evidence="3">
    <location>
        <begin position="2"/>
        <end position="284"/>
    </location>
</feature>
<dbReference type="eggNOG" id="KOG0661">
    <property type="taxonomic scope" value="Eukaryota"/>
</dbReference>
<dbReference type="GO" id="GO:0005634">
    <property type="term" value="C:nucleus"/>
    <property type="evidence" value="ECO:0000318"/>
    <property type="project" value="GO_Central"/>
</dbReference>
<dbReference type="GO" id="GO:0005524">
    <property type="term" value="F:ATP binding"/>
    <property type="evidence" value="ECO:0007669"/>
    <property type="project" value="UniProtKB-KW"/>
</dbReference>
<sequence length="288" mass="33771">EYRILGKKGEGTFSEVLKVQDIRNGNYFACKKMKQQYDSLEQVNNLREIQAMRRLTPHAHVVELKEIIYDRKSGKLALIMELMDMNLYELIRGKRHYLPEAKVKSYMFQLLKSIDHAHRNGIFHRDVKPENILLKDDIIKLADLGSCRSVYSKQPYTEYISTRWYRAPECLLTDGFYTHKMDLWSVGCVFFEIMSLHPLFPGSNEVDQIAKIHDVLGTPVPSILQKFKNKSRHMNYNFPQKKGTGINKLLPHASNMCIELIELLCTYDPDERISAKQALRHEYFRDLR</sequence>
<evidence type="ECO:0000256" key="1">
    <source>
        <dbReference type="ARBA" id="ARBA00022741"/>
    </source>
</evidence>
<dbReference type="FunFam" id="3.30.200.20:FF:000271">
    <property type="entry name" value="MAPK/MAK/MRK overlapping kinase"/>
    <property type="match status" value="1"/>
</dbReference>
<dbReference type="GO" id="GO:0005737">
    <property type="term" value="C:cytoplasm"/>
    <property type="evidence" value="ECO:0000318"/>
    <property type="project" value="GO_Central"/>
</dbReference>
<dbReference type="InterPro" id="IPR000719">
    <property type="entry name" value="Prot_kinase_dom"/>
</dbReference>
<dbReference type="CDD" id="cd07831">
    <property type="entry name" value="STKc_MOK"/>
    <property type="match status" value="1"/>
</dbReference>
<evidence type="ECO:0000256" key="2">
    <source>
        <dbReference type="ARBA" id="ARBA00022840"/>
    </source>
</evidence>
<gene>
    <name evidence="4" type="ORF">NEMVEDRAFT_v1g108108</name>
</gene>
<dbReference type="FunFam" id="1.10.510.10:FF:000773">
    <property type="entry name" value="MOK protein kinase"/>
    <property type="match status" value="1"/>
</dbReference>
<dbReference type="AlphaFoldDB" id="A7S7S4"/>
<dbReference type="PhylomeDB" id="A7S7S4"/>
<protein>
    <recommendedName>
        <fullName evidence="3">Protein kinase domain-containing protein</fullName>
    </recommendedName>
</protein>
<dbReference type="PANTHER" id="PTHR24055">
    <property type="entry name" value="MITOGEN-ACTIVATED PROTEIN KINASE"/>
    <property type="match status" value="1"/>
</dbReference>
<proteinExistence type="predicted"/>
<dbReference type="GO" id="GO:0004674">
    <property type="term" value="F:protein serine/threonine kinase activity"/>
    <property type="evidence" value="ECO:0000318"/>
    <property type="project" value="GO_Central"/>
</dbReference>
<dbReference type="STRING" id="45351.A7S7S4"/>
<dbReference type="Pfam" id="PF00069">
    <property type="entry name" value="Pkinase"/>
    <property type="match status" value="1"/>
</dbReference>